<evidence type="ECO:0000313" key="3">
    <source>
        <dbReference type="EMBL" id="CAL8138230.1"/>
    </source>
</evidence>
<feature type="compositionally biased region" description="Basic and acidic residues" evidence="1">
    <location>
        <begin position="179"/>
        <end position="189"/>
    </location>
</feature>
<keyword evidence="4" id="KW-1185">Reference proteome</keyword>
<gene>
    <name evidence="3" type="ORF">ODALV1_LOCUS27275</name>
</gene>
<sequence length="213" mass="23623">MQAGVAFMLNLAIGSIVIFVFLLICVRVSVYMEETCPIRYCLKRKQRKMRKKFIQRMLYPDEPDLPDSPRPAPPSDENITADIICQPYIYRDAYSTGLTGLSMLANLPLTLGVTRDGNPGDALVTNSGNVRVLTSGRICFPQAVTPQVSHTEITLEQAEVETNHDGDDESQPPDYLNVAKDDSRLDVGHELAYMQESPPPSYRDCVSPGTSQV</sequence>
<keyword evidence="2" id="KW-1133">Transmembrane helix</keyword>
<name>A0ABP1RXV0_9HEXA</name>
<evidence type="ECO:0000256" key="1">
    <source>
        <dbReference type="SAM" id="MobiDB-lite"/>
    </source>
</evidence>
<keyword evidence="2" id="KW-0812">Transmembrane</keyword>
<organism evidence="3 4">
    <name type="scientific">Orchesella dallaii</name>
    <dbReference type="NCBI Taxonomy" id="48710"/>
    <lineage>
        <taxon>Eukaryota</taxon>
        <taxon>Metazoa</taxon>
        <taxon>Ecdysozoa</taxon>
        <taxon>Arthropoda</taxon>
        <taxon>Hexapoda</taxon>
        <taxon>Collembola</taxon>
        <taxon>Entomobryomorpha</taxon>
        <taxon>Entomobryoidea</taxon>
        <taxon>Orchesellidae</taxon>
        <taxon>Orchesellinae</taxon>
        <taxon>Orchesella</taxon>
    </lineage>
</organism>
<protein>
    <submittedName>
        <fullName evidence="3">Uncharacterized protein</fullName>
    </submittedName>
</protein>
<keyword evidence="2" id="KW-0472">Membrane</keyword>
<dbReference type="EMBL" id="CAXLJM020000122">
    <property type="protein sequence ID" value="CAL8138230.1"/>
    <property type="molecule type" value="Genomic_DNA"/>
</dbReference>
<accession>A0ABP1RXV0</accession>
<feature type="transmembrane region" description="Helical" evidence="2">
    <location>
        <begin position="6"/>
        <end position="30"/>
    </location>
</feature>
<proteinExistence type="predicted"/>
<dbReference type="Proteomes" id="UP001642540">
    <property type="component" value="Unassembled WGS sequence"/>
</dbReference>
<evidence type="ECO:0000256" key="2">
    <source>
        <dbReference type="SAM" id="Phobius"/>
    </source>
</evidence>
<feature type="region of interest" description="Disordered" evidence="1">
    <location>
        <begin position="161"/>
        <end position="213"/>
    </location>
</feature>
<reference evidence="3 4" key="1">
    <citation type="submission" date="2024-08" db="EMBL/GenBank/DDBJ databases">
        <authorList>
            <person name="Cucini C."/>
            <person name="Frati F."/>
        </authorList>
    </citation>
    <scope>NUCLEOTIDE SEQUENCE [LARGE SCALE GENOMIC DNA]</scope>
</reference>
<evidence type="ECO:0000313" key="4">
    <source>
        <dbReference type="Proteomes" id="UP001642540"/>
    </source>
</evidence>
<comment type="caution">
    <text evidence="3">The sequence shown here is derived from an EMBL/GenBank/DDBJ whole genome shotgun (WGS) entry which is preliminary data.</text>
</comment>